<dbReference type="Proteomes" id="UP000192486">
    <property type="component" value="Chromosome"/>
</dbReference>
<comment type="similarity">
    <text evidence="1">Belongs to the short-chain dehydrogenases/reductases (SDR) family.</text>
</comment>
<gene>
    <name evidence="2" type="ORF">SporoS204_15165</name>
</gene>
<dbReference type="InterPro" id="IPR050259">
    <property type="entry name" value="SDR"/>
</dbReference>
<dbReference type="Gene3D" id="3.40.50.720">
    <property type="entry name" value="NAD(P)-binding Rossmann-like Domain"/>
    <property type="match status" value="1"/>
</dbReference>
<keyword evidence="3" id="KW-1185">Reference proteome</keyword>
<dbReference type="RefSeq" id="WP_029053146.1">
    <property type="nucleotide sequence ID" value="NZ_CP015108.1"/>
</dbReference>
<evidence type="ECO:0000256" key="1">
    <source>
        <dbReference type="ARBA" id="ARBA00006484"/>
    </source>
</evidence>
<name>A0ABN4YWT7_SPOUR</name>
<dbReference type="PRINTS" id="PR00081">
    <property type="entry name" value="GDHRDH"/>
</dbReference>
<proteinExistence type="inferred from homology"/>
<dbReference type="InterPro" id="IPR036291">
    <property type="entry name" value="NAD(P)-bd_dom_sf"/>
</dbReference>
<protein>
    <submittedName>
        <fullName evidence="2">3-ketoacyl-ACP synthase</fullName>
    </submittedName>
</protein>
<evidence type="ECO:0000313" key="2">
    <source>
        <dbReference type="EMBL" id="ARF15375.1"/>
    </source>
</evidence>
<dbReference type="CDD" id="cd05233">
    <property type="entry name" value="SDR_c"/>
    <property type="match status" value="1"/>
</dbReference>
<reference evidence="2 3" key="1">
    <citation type="submission" date="2016-04" db="EMBL/GenBank/DDBJ databases">
        <title>Comparative Genomics and Epigenetics of Sporosarcina ureae.</title>
        <authorList>
            <person name="Oliver A.S."/>
            <person name="Cooper K.K."/>
        </authorList>
    </citation>
    <scope>NUCLEOTIDE SEQUENCE [LARGE SCALE GENOMIC DNA]</scope>
    <source>
        <strain evidence="2 3">S204</strain>
    </source>
</reference>
<dbReference type="Pfam" id="PF13561">
    <property type="entry name" value="adh_short_C2"/>
    <property type="match status" value="1"/>
</dbReference>
<dbReference type="EMBL" id="CP015108">
    <property type="protein sequence ID" value="ARF15375.1"/>
    <property type="molecule type" value="Genomic_DNA"/>
</dbReference>
<organism evidence="2 3">
    <name type="scientific">Sporosarcina ureae</name>
    <dbReference type="NCBI Taxonomy" id="1571"/>
    <lineage>
        <taxon>Bacteria</taxon>
        <taxon>Bacillati</taxon>
        <taxon>Bacillota</taxon>
        <taxon>Bacilli</taxon>
        <taxon>Bacillales</taxon>
        <taxon>Caryophanaceae</taxon>
        <taxon>Sporosarcina</taxon>
    </lineage>
</organism>
<accession>A0ABN4YWT7</accession>
<dbReference type="PANTHER" id="PTHR42879:SF2">
    <property type="entry name" value="3-OXOACYL-[ACYL-CARRIER-PROTEIN] REDUCTASE FABG"/>
    <property type="match status" value="1"/>
</dbReference>
<evidence type="ECO:0000313" key="3">
    <source>
        <dbReference type="Proteomes" id="UP000192486"/>
    </source>
</evidence>
<dbReference type="NCBIfam" id="NF047420">
    <property type="entry name" value="EF_P_mod_YmfI"/>
    <property type="match status" value="1"/>
</dbReference>
<dbReference type="PANTHER" id="PTHR42879">
    <property type="entry name" value="3-OXOACYL-(ACYL-CARRIER-PROTEIN) REDUCTASE"/>
    <property type="match status" value="1"/>
</dbReference>
<dbReference type="SUPFAM" id="SSF51735">
    <property type="entry name" value="NAD(P)-binding Rossmann-fold domains"/>
    <property type="match status" value="1"/>
</dbReference>
<sequence length="242" mass="26648">MTRFALVLGASGGIGEAVCKQLAEAGWSLYLHYNANKTHLDLLRLELEKTYPTQQFRSVQADFRVEQAAEQLAASIQSVQAIVVANGQAVVKLLSDTSAMDMSELWQVHMQNPARLIALLSEKLRKYDVSYITFIGSIWGSAGAAGEVMYSAVKGAQHAFVKAYAKESAYSGIRVNAIAPGWIDTRMNQEFSTEERQMVLDQIPLLSVGTPQEIANMVEFMLSGKADYMTGEIIQINGGWYI</sequence>
<dbReference type="InterPro" id="IPR002347">
    <property type="entry name" value="SDR_fam"/>
</dbReference>